<feature type="domain" description="Sulfatase N-terminal" evidence="10">
    <location>
        <begin position="249"/>
        <end position="539"/>
    </location>
</feature>
<feature type="transmembrane region" description="Helical" evidence="9">
    <location>
        <begin position="157"/>
        <end position="175"/>
    </location>
</feature>
<proteinExistence type="inferred from homology"/>
<feature type="transmembrane region" description="Helical" evidence="9">
    <location>
        <begin position="12"/>
        <end position="31"/>
    </location>
</feature>
<feature type="transmembrane region" description="Helical" evidence="9">
    <location>
        <begin position="73"/>
        <end position="95"/>
    </location>
</feature>
<evidence type="ECO:0000256" key="5">
    <source>
        <dbReference type="ARBA" id="ARBA00022692"/>
    </source>
</evidence>
<evidence type="ECO:0000256" key="4">
    <source>
        <dbReference type="ARBA" id="ARBA00022475"/>
    </source>
</evidence>
<feature type="transmembrane region" description="Helical" evidence="9">
    <location>
        <begin position="127"/>
        <end position="145"/>
    </location>
</feature>
<dbReference type="Gene3D" id="3.40.720.10">
    <property type="entry name" value="Alkaline Phosphatase, subunit A"/>
    <property type="match status" value="1"/>
</dbReference>
<gene>
    <name evidence="11" type="ORF">J2S19_001283</name>
</gene>
<evidence type="ECO:0000313" key="11">
    <source>
        <dbReference type="EMBL" id="MDQ0230031.1"/>
    </source>
</evidence>
<dbReference type="Gene3D" id="3.30.1120.170">
    <property type="match status" value="1"/>
</dbReference>
<dbReference type="SUPFAM" id="SSF53649">
    <property type="entry name" value="Alkaline phosphatase-like"/>
    <property type="match status" value="1"/>
</dbReference>
<comment type="pathway">
    <text evidence="2">Cell wall biogenesis; lipoteichoic acid biosynthesis.</text>
</comment>
<feature type="transmembrane region" description="Helical" evidence="9">
    <location>
        <begin position="46"/>
        <end position="66"/>
    </location>
</feature>
<dbReference type="GO" id="GO:0008960">
    <property type="term" value="F:phosphatidylglycerol-membrane-oligosaccharide glycerophosphotransferase activity"/>
    <property type="evidence" value="ECO:0007669"/>
    <property type="project" value="UniProtKB-EC"/>
</dbReference>
<evidence type="ECO:0000259" key="10">
    <source>
        <dbReference type="Pfam" id="PF00884"/>
    </source>
</evidence>
<evidence type="ECO:0000256" key="9">
    <source>
        <dbReference type="SAM" id="Phobius"/>
    </source>
</evidence>
<dbReference type="PANTHER" id="PTHR47371:SF3">
    <property type="entry name" value="PHOSPHOGLYCEROL TRANSFERASE I"/>
    <property type="match status" value="1"/>
</dbReference>
<evidence type="ECO:0000256" key="3">
    <source>
        <dbReference type="ARBA" id="ARBA00009983"/>
    </source>
</evidence>
<dbReference type="InterPro" id="IPR012160">
    <property type="entry name" value="LtaS-like"/>
</dbReference>
<reference evidence="11 12" key="1">
    <citation type="submission" date="2023-07" db="EMBL/GenBank/DDBJ databases">
        <title>Genomic Encyclopedia of Type Strains, Phase IV (KMG-IV): sequencing the most valuable type-strain genomes for metagenomic binning, comparative biology and taxonomic classification.</title>
        <authorList>
            <person name="Goeker M."/>
        </authorList>
    </citation>
    <scope>NUCLEOTIDE SEQUENCE [LARGE SCALE GENOMIC DNA]</scope>
    <source>
        <strain evidence="11 12">DSM 29005</strain>
    </source>
</reference>
<dbReference type="EC" id="2.7.8.20" evidence="11"/>
<comment type="subcellular location">
    <subcellularLocation>
        <location evidence="1">Cell membrane</location>
        <topology evidence="1">Multi-pass membrane protein</topology>
    </subcellularLocation>
</comment>
<comment type="similarity">
    <text evidence="3 8">Belongs to the LTA synthase family.</text>
</comment>
<accession>A0ABT9ZDZ0</accession>
<evidence type="ECO:0000256" key="1">
    <source>
        <dbReference type="ARBA" id="ARBA00004651"/>
    </source>
</evidence>
<dbReference type="EMBL" id="JAUSUD010000004">
    <property type="protein sequence ID" value="MDQ0230031.1"/>
    <property type="molecule type" value="Genomic_DNA"/>
</dbReference>
<sequence>MTTEKITWKNNLIYFFLFTVALLWIKTYAAYRVEFTLGIDNNIQEFLLFINPISSIIFFVAFALFLKGKKAYQFMIVISFLLSFLLYANIVYYRFFSDFITLPTLTQTGNAGDLGQSILALLKPYDILYFLDTIILFLLVVTKVVKPISIKVRKRTLLATFSAAIAIFAVNLSLAETDRPQLLTRTFDRNYIVKYLGMYNFTIYDAIKSTNASAQRAMADSNDITEVTNYTNAIYAEPDPNLFGIAKGKNVIYVHLESVQNFIIDYQLHGQEVTPFLNSLTRDSNTFYFDNFFHQTGQGKTADAEFMLENSLFGLPQGAAFSTKGRNTYQAAPAILGQQGYTSAVFHGNTKTFWNRNEIYRSLGIDKFFDLSYYNAESDEVVNYGLLDKPFFEQSIPMLQSLKQPFYSKFITVTNHFPYPLDQSLATIEPHTTGDASVDNYFQTVRYLDEALKTFFEQLKSAGLYENSMIIMYGDHYGISENHNKAMSKVLNTDVGKFENAQLQRVPLFIHIPGEKGGTMHQYGGQIDLMPTVMHLLGIDTKGYVQVGTDLFSPDHQTVVPFRNGDFITETVTGLNGKYYDTNTGEKLETTEEIKKFEEIARMKLQMSDKIVNQDLLRFYTPEGFTPINPSDYQYTTNKSLDEVTNKTTE</sequence>
<dbReference type="InterPro" id="IPR000917">
    <property type="entry name" value="Sulfatase_N"/>
</dbReference>
<dbReference type="PIRSF" id="PIRSF005091">
    <property type="entry name" value="Mmb_sulf_HI1246"/>
    <property type="match status" value="1"/>
</dbReference>
<evidence type="ECO:0000313" key="12">
    <source>
        <dbReference type="Proteomes" id="UP001234495"/>
    </source>
</evidence>
<keyword evidence="7 8" id="KW-0472">Membrane</keyword>
<dbReference type="PANTHER" id="PTHR47371">
    <property type="entry name" value="LIPOTEICHOIC ACID SYNTHASE"/>
    <property type="match status" value="1"/>
</dbReference>
<evidence type="ECO:0000256" key="2">
    <source>
        <dbReference type="ARBA" id="ARBA00004936"/>
    </source>
</evidence>
<keyword evidence="12" id="KW-1185">Reference proteome</keyword>
<dbReference type="Pfam" id="PF00884">
    <property type="entry name" value="Sulfatase"/>
    <property type="match status" value="1"/>
</dbReference>
<evidence type="ECO:0000256" key="7">
    <source>
        <dbReference type="ARBA" id="ARBA00023136"/>
    </source>
</evidence>
<keyword evidence="6 9" id="KW-1133">Transmembrane helix</keyword>
<dbReference type="CDD" id="cd16015">
    <property type="entry name" value="LTA_synthase"/>
    <property type="match status" value="1"/>
</dbReference>
<comment type="caution">
    <text evidence="11">The sequence shown here is derived from an EMBL/GenBank/DDBJ whole genome shotgun (WGS) entry which is preliminary data.</text>
</comment>
<evidence type="ECO:0000256" key="6">
    <source>
        <dbReference type="ARBA" id="ARBA00022989"/>
    </source>
</evidence>
<dbReference type="RefSeq" id="WP_307338717.1">
    <property type="nucleotide sequence ID" value="NZ_JAUSUD010000004.1"/>
</dbReference>
<dbReference type="Proteomes" id="UP001234495">
    <property type="component" value="Unassembled WGS sequence"/>
</dbReference>
<dbReference type="InterPro" id="IPR017850">
    <property type="entry name" value="Alkaline_phosphatase_core_sf"/>
</dbReference>
<organism evidence="11 12">
    <name type="scientific">Metabacillus malikii</name>
    <dbReference type="NCBI Taxonomy" id="1504265"/>
    <lineage>
        <taxon>Bacteria</taxon>
        <taxon>Bacillati</taxon>
        <taxon>Bacillota</taxon>
        <taxon>Bacilli</taxon>
        <taxon>Bacillales</taxon>
        <taxon>Bacillaceae</taxon>
        <taxon>Metabacillus</taxon>
    </lineage>
</organism>
<keyword evidence="5 9" id="KW-0812">Transmembrane</keyword>
<protein>
    <submittedName>
        <fullName evidence="11">Lipoteichoic acid synthase</fullName>
        <ecNumber evidence="11">2.7.8.20</ecNumber>
    </submittedName>
</protein>
<dbReference type="InterPro" id="IPR050448">
    <property type="entry name" value="OpgB/LTA_synthase_biosynth"/>
</dbReference>
<evidence type="ECO:0000256" key="8">
    <source>
        <dbReference type="PIRNR" id="PIRNR005091"/>
    </source>
</evidence>
<name>A0ABT9ZDZ0_9BACI</name>
<keyword evidence="4 8" id="KW-1003">Cell membrane</keyword>
<keyword evidence="11" id="KW-0808">Transferase</keyword>